<evidence type="ECO:0000313" key="4">
    <source>
        <dbReference type="EMBL" id="MFC3612578.1"/>
    </source>
</evidence>
<sequence length="374" mass="40468">MRFLPNLLAMASAVLFLSSCSDSLPGGAPVSNEILKEAGEETADFAFYPVTRAFLPIVHQWPPTGKQENLSWIGNTRGAKTQIIQPGDRLTLAIWDSSENSLLTSIQQKNVNLENVIVASNGTIFMPYVGNISVIGMTPDLAREELQASLEAIVPSAQLQLTMFEGRNNSVDLVTGVASPGTYPMPDRNYTVLGLISAGGGVRTGMNNPQVRLMREGQIFGTSVDRLLDNPNYDTLLRGGDRVFVEEDRRYFLSYGAAGTEDLHIFTKDEMSAMDAVAVMGGLNDSKADPRGLIVLREYPASAVSTGVRGPRMTRVVFSLNLATTDGLFSARRFRINPDDLLIATESPINDILTVSTIIGNFVGVFNATSNIGN</sequence>
<accession>A0ABV7TET8</accession>
<dbReference type="Proteomes" id="UP001595629">
    <property type="component" value="Unassembled WGS sequence"/>
</dbReference>
<feature type="domain" description="Polysaccharide export protein N-terminal" evidence="3">
    <location>
        <begin position="81"/>
        <end position="161"/>
    </location>
</feature>
<dbReference type="PROSITE" id="PS51257">
    <property type="entry name" value="PROKAR_LIPOPROTEIN"/>
    <property type="match status" value="1"/>
</dbReference>
<dbReference type="InterPro" id="IPR003715">
    <property type="entry name" value="Poly_export_N"/>
</dbReference>
<dbReference type="Pfam" id="PF02563">
    <property type="entry name" value="Poly_export"/>
    <property type="match status" value="1"/>
</dbReference>
<gene>
    <name evidence="4" type="ORF">ACFORG_02295</name>
</gene>
<proteinExistence type="predicted"/>
<dbReference type="PANTHER" id="PTHR33619">
    <property type="entry name" value="POLYSACCHARIDE EXPORT PROTEIN GFCE-RELATED"/>
    <property type="match status" value="1"/>
</dbReference>
<evidence type="ECO:0000256" key="1">
    <source>
        <dbReference type="ARBA" id="ARBA00022729"/>
    </source>
</evidence>
<evidence type="ECO:0000259" key="3">
    <source>
        <dbReference type="Pfam" id="PF02563"/>
    </source>
</evidence>
<organism evidence="4 5">
    <name type="scientific">Lutimaribacter marinistellae</name>
    <dbReference type="NCBI Taxonomy" id="1820329"/>
    <lineage>
        <taxon>Bacteria</taxon>
        <taxon>Pseudomonadati</taxon>
        <taxon>Pseudomonadota</taxon>
        <taxon>Alphaproteobacteria</taxon>
        <taxon>Rhodobacterales</taxon>
        <taxon>Roseobacteraceae</taxon>
        <taxon>Lutimaribacter</taxon>
    </lineage>
</organism>
<keyword evidence="5" id="KW-1185">Reference proteome</keyword>
<dbReference type="Gene3D" id="3.30.1950.10">
    <property type="entry name" value="wza like domain"/>
    <property type="match status" value="1"/>
</dbReference>
<feature type="chain" id="PRO_5046634281" evidence="2">
    <location>
        <begin position="22"/>
        <end position="374"/>
    </location>
</feature>
<evidence type="ECO:0000256" key="2">
    <source>
        <dbReference type="SAM" id="SignalP"/>
    </source>
</evidence>
<feature type="signal peptide" evidence="2">
    <location>
        <begin position="1"/>
        <end position="21"/>
    </location>
</feature>
<dbReference type="EMBL" id="JBHRXI010000001">
    <property type="protein sequence ID" value="MFC3612578.1"/>
    <property type="molecule type" value="Genomic_DNA"/>
</dbReference>
<protein>
    <submittedName>
        <fullName evidence="4">Polysaccharide biosynthesis/export family protein</fullName>
    </submittedName>
</protein>
<dbReference type="RefSeq" id="WP_386733754.1">
    <property type="nucleotide sequence ID" value="NZ_JBHRXI010000001.1"/>
</dbReference>
<dbReference type="PANTHER" id="PTHR33619:SF3">
    <property type="entry name" value="POLYSACCHARIDE EXPORT PROTEIN GFCE-RELATED"/>
    <property type="match status" value="1"/>
</dbReference>
<keyword evidence="1 2" id="KW-0732">Signal</keyword>
<evidence type="ECO:0000313" key="5">
    <source>
        <dbReference type="Proteomes" id="UP001595629"/>
    </source>
</evidence>
<reference evidence="5" key="1">
    <citation type="journal article" date="2019" name="Int. J. Syst. Evol. Microbiol.">
        <title>The Global Catalogue of Microorganisms (GCM) 10K type strain sequencing project: providing services to taxonomists for standard genome sequencing and annotation.</title>
        <authorList>
            <consortium name="The Broad Institute Genomics Platform"/>
            <consortium name="The Broad Institute Genome Sequencing Center for Infectious Disease"/>
            <person name="Wu L."/>
            <person name="Ma J."/>
        </authorList>
    </citation>
    <scope>NUCLEOTIDE SEQUENCE [LARGE SCALE GENOMIC DNA]</scope>
    <source>
        <strain evidence="5">KCTC 42911</strain>
    </source>
</reference>
<comment type="caution">
    <text evidence="4">The sequence shown here is derived from an EMBL/GenBank/DDBJ whole genome shotgun (WGS) entry which is preliminary data.</text>
</comment>
<name>A0ABV7TET8_9RHOB</name>
<dbReference type="Gene3D" id="3.10.560.10">
    <property type="entry name" value="Outer membrane lipoprotein wza domain like"/>
    <property type="match status" value="2"/>
</dbReference>
<dbReference type="InterPro" id="IPR049712">
    <property type="entry name" value="Poly_export"/>
</dbReference>